<evidence type="ECO:0000313" key="2">
    <source>
        <dbReference type="Proteomes" id="UP001257739"/>
    </source>
</evidence>
<evidence type="ECO:0000313" key="1">
    <source>
        <dbReference type="EMBL" id="MDR7085871.1"/>
    </source>
</evidence>
<dbReference type="CDD" id="cd12952">
    <property type="entry name" value="MMP_ACEL2062"/>
    <property type="match status" value="1"/>
</dbReference>
<dbReference type="Gene3D" id="3.30.2010.20">
    <property type="match status" value="1"/>
</dbReference>
<dbReference type="SUPFAM" id="SSF55486">
    <property type="entry name" value="Metalloproteases ('zincins'), catalytic domain"/>
    <property type="match status" value="1"/>
</dbReference>
<organism evidence="1 2">
    <name type="scientific">Aeromicrobium panaciterrae</name>
    <dbReference type="NCBI Taxonomy" id="363861"/>
    <lineage>
        <taxon>Bacteria</taxon>
        <taxon>Bacillati</taxon>
        <taxon>Actinomycetota</taxon>
        <taxon>Actinomycetes</taxon>
        <taxon>Propionibacteriales</taxon>
        <taxon>Nocardioidaceae</taxon>
        <taxon>Aeromicrobium</taxon>
    </lineage>
</organism>
<dbReference type="Pfam" id="PF06262">
    <property type="entry name" value="Zincin_1"/>
    <property type="match status" value="1"/>
</dbReference>
<protein>
    <submittedName>
        <fullName evidence="1">Zn-dependent protease with MMP-like domain</fullName>
    </submittedName>
</protein>
<dbReference type="RefSeq" id="WP_309966849.1">
    <property type="nucleotide sequence ID" value="NZ_JAVDWH010000001.1"/>
</dbReference>
<dbReference type="Proteomes" id="UP001257739">
    <property type="component" value="Unassembled WGS sequence"/>
</dbReference>
<keyword evidence="2" id="KW-1185">Reference proteome</keyword>
<accession>A0ABU1UL25</accession>
<dbReference type="EMBL" id="JAVDWH010000001">
    <property type="protein sequence ID" value="MDR7085871.1"/>
    <property type="molecule type" value="Genomic_DNA"/>
</dbReference>
<name>A0ABU1UL25_9ACTN</name>
<reference evidence="1 2" key="1">
    <citation type="submission" date="2023-07" db="EMBL/GenBank/DDBJ databases">
        <title>Sorghum-associated microbial communities from plants grown in Nebraska, USA.</title>
        <authorList>
            <person name="Schachtman D."/>
        </authorList>
    </citation>
    <scope>NUCLEOTIDE SEQUENCE [LARGE SCALE GENOMIC DNA]</scope>
    <source>
        <strain evidence="1 2">BE248</strain>
    </source>
</reference>
<sequence length="116" mass="12729">MVEISEDRFAELVEAAFAAVPAELAALLDNVVLFIEDDAPADEPDLLGLYDGIPLTERDSTYGGAMPDRIFVYRNPTLAICDTEADVIEEVGITVVHEIAHHFGIEDDRLHELGYA</sequence>
<dbReference type="InterPro" id="IPR038555">
    <property type="entry name" value="Zincin_1_sf"/>
</dbReference>
<comment type="caution">
    <text evidence="1">The sequence shown here is derived from an EMBL/GenBank/DDBJ whole genome shotgun (WGS) entry which is preliminary data.</text>
</comment>
<dbReference type="InterPro" id="IPR010428">
    <property type="entry name" value="Zincin_1"/>
</dbReference>
<proteinExistence type="predicted"/>
<gene>
    <name evidence="1" type="ORF">J2X11_000710</name>
</gene>